<gene>
    <name evidence="1" type="ORF">DILT_LOCUS17080</name>
</gene>
<keyword evidence="2" id="KW-1185">Reference proteome</keyword>
<proteinExistence type="predicted"/>
<sequence length="95" mass="11254">MFALTHTGLLRKDWICARKKRMRLNWNKSFIVLTFRIPSGILTFQEAIQKKKKKKKKKKRSLEKDFIFLTFRIPSGILSHKQFYLPDVSDSLGNP</sequence>
<dbReference type="EMBL" id="UYRU01089191">
    <property type="protein sequence ID" value="VDN36620.1"/>
    <property type="molecule type" value="Genomic_DNA"/>
</dbReference>
<dbReference type="AlphaFoldDB" id="A0A3P7N9D7"/>
<organism evidence="1 2">
    <name type="scientific">Dibothriocephalus latus</name>
    <name type="common">Fish tapeworm</name>
    <name type="synonym">Diphyllobothrium latum</name>
    <dbReference type="NCBI Taxonomy" id="60516"/>
    <lineage>
        <taxon>Eukaryota</taxon>
        <taxon>Metazoa</taxon>
        <taxon>Spiralia</taxon>
        <taxon>Lophotrochozoa</taxon>
        <taxon>Platyhelminthes</taxon>
        <taxon>Cestoda</taxon>
        <taxon>Eucestoda</taxon>
        <taxon>Diphyllobothriidea</taxon>
        <taxon>Diphyllobothriidae</taxon>
        <taxon>Dibothriocephalus</taxon>
    </lineage>
</organism>
<reference evidence="1 2" key="1">
    <citation type="submission" date="2018-11" db="EMBL/GenBank/DDBJ databases">
        <authorList>
            <consortium name="Pathogen Informatics"/>
        </authorList>
    </citation>
    <scope>NUCLEOTIDE SEQUENCE [LARGE SCALE GENOMIC DNA]</scope>
</reference>
<protein>
    <submittedName>
        <fullName evidence="1">Uncharacterized protein</fullName>
    </submittedName>
</protein>
<evidence type="ECO:0000313" key="2">
    <source>
        <dbReference type="Proteomes" id="UP000281553"/>
    </source>
</evidence>
<evidence type="ECO:0000313" key="1">
    <source>
        <dbReference type="EMBL" id="VDN36620.1"/>
    </source>
</evidence>
<accession>A0A3P7N9D7</accession>
<dbReference type="Proteomes" id="UP000281553">
    <property type="component" value="Unassembled WGS sequence"/>
</dbReference>
<name>A0A3P7N9D7_DIBLA</name>